<gene>
    <name evidence="3" type="ORF">PACLA_8A020131</name>
</gene>
<feature type="disulfide bond" evidence="2">
    <location>
        <begin position="98"/>
        <end position="115"/>
    </location>
</feature>
<dbReference type="InterPro" id="IPR016187">
    <property type="entry name" value="CTDL_fold"/>
</dbReference>
<dbReference type="GO" id="GO:0007155">
    <property type="term" value="P:cell adhesion"/>
    <property type="evidence" value="ECO:0007669"/>
    <property type="project" value="InterPro"/>
</dbReference>
<dbReference type="EMBL" id="CACRXK020012925">
    <property type="protein sequence ID" value="CAB4024254.1"/>
    <property type="molecule type" value="Genomic_DNA"/>
</dbReference>
<dbReference type="AlphaFoldDB" id="A0A6S7J2N0"/>
<dbReference type="PROSITE" id="PS50948">
    <property type="entry name" value="PAN"/>
    <property type="match status" value="1"/>
</dbReference>
<organism evidence="3 4">
    <name type="scientific">Paramuricea clavata</name>
    <name type="common">Red gorgonian</name>
    <name type="synonym">Violescent sea-whip</name>
    <dbReference type="NCBI Taxonomy" id="317549"/>
    <lineage>
        <taxon>Eukaryota</taxon>
        <taxon>Metazoa</taxon>
        <taxon>Cnidaria</taxon>
        <taxon>Anthozoa</taxon>
        <taxon>Octocorallia</taxon>
        <taxon>Malacalcyonacea</taxon>
        <taxon>Plexauridae</taxon>
        <taxon>Paramuricea</taxon>
    </lineage>
</organism>
<comment type="caution">
    <text evidence="3">The sequence shown here is derived from an EMBL/GenBank/DDBJ whole genome shotgun (WGS) entry which is preliminary data.</text>
</comment>
<dbReference type="InterPro" id="IPR003609">
    <property type="entry name" value="Pan_app"/>
</dbReference>
<dbReference type="Gene3D" id="3.50.4.10">
    <property type="entry name" value="Hepatocyte Growth Factor"/>
    <property type="match status" value="1"/>
</dbReference>
<dbReference type="SUPFAM" id="SSF57196">
    <property type="entry name" value="EGF/Laminin"/>
    <property type="match status" value="1"/>
</dbReference>
<dbReference type="GO" id="GO:0005540">
    <property type="term" value="F:hyaluronic acid binding"/>
    <property type="evidence" value="ECO:0007669"/>
    <property type="project" value="InterPro"/>
</dbReference>
<evidence type="ECO:0000256" key="2">
    <source>
        <dbReference type="PROSITE-ProRule" id="PRU00076"/>
    </source>
</evidence>
<feature type="non-terminal residue" evidence="3">
    <location>
        <position position="1"/>
    </location>
</feature>
<dbReference type="PROSITE" id="PS00022">
    <property type="entry name" value="EGF_1"/>
    <property type="match status" value="1"/>
</dbReference>
<comment type="caution">
    <text evidence="2">Lacks conserved residue(s) required for the propagation of feature annotation.</text>
</comment>
<protein>
    <submittedName>
        <fullName evidence="3">Crumbs homolog 1-like</fullName>
    </submittedName>
</protein>
<proteinExistence type="predicted"/>
<accession>A0A6S7J2N0</accession>
<dbReference type="PROSITE" id="PS50963">
    <property type="entry name" value="LINK_2"/>
    <property type="match status" value="1"/>
</dbReference>
<dbReference type="Pfam" id="PF00024">
    <property type="entry name" value="PAN_1"/>
    <property type="match status" value="1"/>
</dbReference>
<evidence type="ECO:0000256" key="1">
    <source>
        <dbReference type="ARBA" id="ARBA00023157"/>
    </source>
</evidence>
<dbReference type="InterPro" id="IPR000538">
    <property type="entry name" value="Link_dom"/>
</dbReference>
<reference evidence="3" key="1">
    <citation type="submission" date="2020-04" db="EMBL/GenBank/DDBJ databases">
        <authorList>
            <person name="Alioto T."/>
            <person name="Alioto T."/>
            <person name="Gomez Garrido J."/>
        </authorList>
    </citation>
    <scope>NUCLEOTIDE SEQUENCE</scope>
    <source>
        <strain evidence="3">A484AB</strain>
    </source>
</reference>
<dbReference type="OrthoDB" id="547680at2759"/>
<dbReference type="Gene3D" id="3.10.100.10">
    <property type="entry name" value="Mannose-Binding Protein A, subunit A"/>
    <property type="match status" value="1"/>
</dbReference>
<evidence type="ECO:0000313" key="3">
    <source>
        <dbReference type="EMBL" id="CAB4024254.1"/>
    </source>
</evidence>
<dbReference type="SUPFAM" id="SSF57414">
    <property type="entry name" value="Hairpin loop containing domain-like"/>
    <property type="match status" value="1"/>
</dbReference>
<evidence type="ECO:0000313" key="4">
    <source>
        <dbReference type="Proteomes" id="UP001152795"/>
    </source>
</evidence>
<dbReference type="InterPro" id="IPR016186">
    <property type="entry name" value="C-type_lectin-like/link_sf"/>
</dbReference>
<keyword evidence="1 2" id="KW-1015">Disulfide bond</keyword>
<keyword evidence="2" id="KW-0245">EGF-like domain</keyword>
<dbReference type="PROSITE" id="PS50026">
    <property type="entry name" value="EGF_3"/>
    <property type="match status" value="1"/>
</dbReference>
<feature type="disulfide bond" evidence="2">
    <location>
        <begin position="117"/>
        <end position="126"/>
    </location>
</feature>
<dbReference type="SUPFAM" id="SSF56436">
    <property type="entry name" value="C-type lectin-like"/>
    <property type="match status" value="2"/>
</dbReference>
<dbReference type="Gene3D" id="2.10.25.10">
    <property type="entry name" value="Laminin"/>
    <property type="match status" value="1"/>
</dbReference>
<keyword evidence="4" id="KW-1185">Reference proteome</keyword>
<dbReference type="InterPro" id="IPR000742">
    <property type="entry name" value="EGF"/>
</dbReference>
<name>A0A6S7J2N0_PARCT</name>
<dbReference type="Proteomes" id="UP001152795">
    <property type="component" value="Unassembled WGS sequence"/>
</dbReference>
<sequence>MIRNGHKFGVINFDRIPGCTLINATYRTVENVNVLTCISECRKNKACHSLNFHKKSESTTLCELNELDRYAADSELAFQKQAGSEYYEIKSACKGVICHNGARCASNHKEGTWQCRCTVNYAGKYCEKYNPYGGMVKFHGAGIINNELFQVEGEFNHATAKNVCKEFGAIQPSKEDIGRIASEAEYGHCSAAWNSAGGLGYPEYNGNCHGGSTHTGYFSHSCCSNKVTTLKNTWCLKKNIDFCKPGWYGNFKHCYLFRDDNLGTFEEAKNKCAAKNAVLAKVRITLPSIRSFIKRVCPDCRSMYVGAEK</sequence>